<accession>A0A1Q2SI37</accession>
<dbReference type="InterPro" id="IPR029277">
    <property type="entry name" value="SVWC_dom"/>
</dbReference>
<comment type="subcellular location">
    <subcellularLocation>
        <location evidence="1">Secreted</location>
    </subcellularLocation>
</comment>
<evidence type="ECO:0000256" key="2">
    <source>
        <dbReference type="ARBA" id="ARBA00022525"/>
    </source>
</evidence>
<dbReference type="Pfam" id="PF15430">
    <property type="entry name" value="SVWC"/>
    <property type="match status" value="1"/>
</dbReference>
<feature type="chain" id="PRO_5012772187" evidence="3">
    <location>
        <begin position="21"/>
        <end position="103"/>
    </location>
</feature>
<protein>
    <submittedName>
        <fullName evidence="5">Single VWC domain protein 5</fullName>
    </submittedName>
</protein>
<evidence type="ECO:0000313" key="5">
    <source>
        <dbReference type="EMBL" id="BAW78902.1"/>
    </source>
</evidence>
<feature type="domain" description="Single" evidence="4">
    <location>
        <begin position="36"/>
        <end position="101"/>
    </location>
</feature>
<dbReference type="EMBL" id="LC075215">
    <property type="protein sequence ID" value="BAW78902.1"/>
    <property type="molecule type" value="mRNA"/>
</dbReference>
<evidence type="ECO:0000259" key="4">
    <source>
        <dbReference type="SMART" id="SM01318"/>
    </source>
</evidence>
<dbReference type="SMART" id="SM01318">
    <property type="entry name" value="SVWC"/>
    <property type="match status" value="1"/>
</dbReference>
<dbReference type="GO" id="GO:0005576">
    <property type="term" value="C:extracellular region"/>
    <property type="evidence" value="ECO:0007669"/>
    <property type="project" value="UniProtKB-SubCell"/>
</dbReference>
<dbReference type="OrthoDB" id="7390288at2759"/>
<feature type="signal peptide" evidence="3">
    <location>
        <begin position="1"/>
        <end position="20"/>
    </location>
</feature>
<keyword evidence="3" id="KW-0732">Signal</keyword>
<dbReference type="AlphaFoldDB" id="A0A1Q2SI37"/>
<sequence length="103" mass="11040">MAKIIVALLMVTLATVPTQAAESRAFANDPVIPGVCAVGRNLYPEGSTWYLKDCVRAHCSRTGTSMLVTYQSCGHVGTLPNCKMVSDNTKIYPDCCPTSVCPK</sequence>
<organism evidence="5">
    <name type="scientific">Penaeus japonicus</name>
    <name type="common">Kuruma prawn</name>
    <name type="synonym">Marsupenaeus japonicus</name>
    <dbReference type="NCBI Taxonomy" id="27405"/>
    <lineage>
        <taxon>Eukaryota</taxon>
        <taxon>Metazoa</taxon>
        <taxon>Ecdysozoa</taxon>
        <taxon>Arthropoda</taxon>
        <taxon>Crustacea</taxon>
        <taxon>Multicrustacea</taxon>
        <taxon>Malacostraca</taxon>
        <taxon>Eumalacostraca</taxon>
        <taxon>Eucarida</taxon>
        <taxon>Decapoda</taxon>
        <taxon>Dendrobranchiata</taxon>
        <taxon>Penaeoidea</taxon>
        <taxon>Penaeidae</taxon>
        <taxon>Penaeus</taxon>
    </lineage>
</organism>
<proteinExistence type="evidence at transcript level"/>
<gene>
    <name evidence="5" type="primary">MjSVC5</name>
</gene>
<name>A0A1Q2SI37_PENJP</name>
<evidence type="ECO:0000256" key="1">
    <source>
        <dbReference type="ARBA" id="ARBA00004613"/>
    </source>
</evidence>
<reference evidence="5" key="1">
    <citation type="submission" date="2015-08" db="EMBL/GenBank/DDBJ databases">
        <title>Identification of Marsupenaeus japonicus single VWC domain proteins.</title>
        <authorList>
            <person name="Koiwai K."/>
            <person name="Kawato S."/>
            <person name="Kondo H."/>
            <person name="Hirono I."/>
        </authorList>
    </citation>
    <scope>NUCLEOTIDE SEQUENCE</scope>
</reference>
<evidence type="ECO:0000256" key="3">
    <source>
        <dbReference type="SAM" id="SignalP"/>
    </source>
</evidence>
<keyword evidence="2" id="KW-0964">Secreted</keyword>